<reference evidence="1 2" key="1">
    <citation type="submission" date="2018-02" db="EMBL/GenBank/DDBJ databases">
        <authorList>
            <person name="Rodrigo-Torres L."/>
            <person name="Arahal R. D."/>
            <person name="Lucena T."/>
        </authorList>
    </citation>
    <scope>NUCLEOTIDE SEQUENCE [LARGE SCALE GENOMIC DNA]</scope>
    <source>
        <strain evidence="1 2">CECT 9267</strain>
    </source>
</reference>
<protein>
    <submittedName>
        <fullName evidence="1">Uncharacterized protein</fullName>
    </submittedName>
</protein>
<sequence>MLECPQCHIKYGRKLQQCPNCGAAAINHETTQAKPTALKYHQFLQASWRQPLQTPWQWVNPQFGWVTFAILLLVNTATISLLMAGWSEQVGAVAGVTGTQVILRQPVALWPLELRLFLIQLGGLLVLVGTGYLLKRYLLKQKNLRFDRYLTEISAYGSFVLLLTMAALLVTFMAGLMALWLVVILLVLSYLWVNMAIVVSLIRQPMAGFDQFYTVILFEIIVHLLLLVMSSQVVMMGLANLF</sequence>
<organism evidence="1 2">
    <name type="scientific">Latilactobacillus sakei</name>
    <name type="common">Lactobacillus sakei</name>
    <dbReference type="NCBI Taxonomy" id="1599"/>
    <lineage>
        <taxon>Bacteria</taxon>
        <taxon>Bacillati</taxon>
        <taxon>Bacillota</taxon>
        <taxon>Bacilli</taxon>
        <taxon>Lactobacillales</taxon>
        <taxon>Lactobacillaceae</taxon>
        <taxon>Latilactobacillus</taxon>
    </lineage>
</organism>
<dbReference type="GeneID" id="57132863"/>
<accession>A0A094YYC9</accession>
<proteinExistence type="predicted"/>
<comment type="caution">
    <text evidence="1">The sequence shown here is derived from an EMBL/GenBank/DDBJ whole genome shotgun (WGS) entry which is preliminary data.</text>
</comment>
<dbReference type="Proteomes" id="UP000239650">
    <property type="component" value="Unassembled WGS sequence"/>
</dbReference>
<gene>
    <name evidence="1" type="ORF">LAS9267_01400</name>
</gene>
<evidence type="ECO:0000313" key="2">
    <source>
        <dbReference type="Proteomes" id="UP000239650"/>
    </source>
</evidence>
<dbReference type="RefSeq" id="WP_016264341.1">
    <property type="nucleotide sequence ID" value="NZ_CAKMCP010000003.1"/>
</dbReference>
<dbReference type="AlphaFoldDB" id="A0A094YYC9"/>
<dbReference type="EMBL" id="OKRC01000006">
    <property type="protein sequence ID" value="SPE21516.1"/>
    <property type="molecule type" value="Genomic_DNA"/>
</dbReference>
<name>A0A094YYC9_LATSK</name>
<evidence type="ECO:0000313" key="1">
    <source>
        <dbReference type="EMBL" id="SPE21516.1"/>
    </source>
</evidence>